<evidence type="ECO:0000256" key="2">
    <source>
        <dbReference type="ARBA" id="ARBA00022490"/>
    </source>
</evidence>
<dbReference type="Gene3D" id="3.40.50.150">
    <property type="entry name" value="Vaccinia Virus protein VP39"/>
    <property type="match status" value="1"/>
</dbReference>
<feature type="binding site" evidence="6">
    <location>
        <position position="160"/>
    </location>
    <ligand>
        <name>S-adenosyl-L-methionine</name>
        <dbReference type="ChEBI" id="CHEBI:59789"/>
    </ligand>
</feature>
<name>A0A1E5Q630_9PROT</name>
<keyword evidence="4 6" id="KW-0808">Transferase</keyword>
<dbReference type="SUPFAM" id="SSF53335">
    <property type="entry name" value="S-adenosyl-L-methionine-dependent methyltransferases"/>
    <property type="match status" value="1"/>
</dbReference>
<protein>
    <recommendedName>
        <fullName evidence="6">Ribosomal protein L11 methyltransferase</fullName>
        <shortName evidence="6">L11 Mtase</shortName>
        <ecNumber evidence="6">2.1.1.-</ecNumber>
    </recommendedName>
</protein>
<comment type="subcellular location">
    <subcellularLocation>
        <location evidence="6">Cytoplasm</location>
    </subcellularLocation>
</comment>
<gene>
    <name evidence="6" type="primary">prmA</name>
    <name evidence="7" type="ORF">BEN30_12445</name>
</gene>
<dbReference type="Proteomes" id="UP000095347">
    <property type="component" value="Unassembled WGS sequence"/>
</dbReference>
<feature type="binding site" evidence="6">
    <location>
        <position position="182"/>
    </location>
    <ligand>
        <name>S-adenosyl-L-methionine</name>
        <dbReference type="ChEBI" id="CHEBI:59789"/>
    </ligand>
</feature>
<comment type="similarity">
    <text evidence="1 6">Belongs to the methyltransferase superfamily. PrmA family.</text>
</comment>
<dbReference type="GO" id="GO:0032259">
    <property type="term" value="P:methylation"/>
    <property type="evidence" value="ECO:0007669"/>
    <property type="project" value="UniProtKB-KW"/>
</dbReference>
<dbReference type="InterPro" id="IPR050078">
    <property type="entry name" value="Ribosomal_L11_MeTrfase_PrmA"/>
</dbReference>
<dbReference type="STRING" id="28181.BEN30_12445"/>
<evidence type="ECO:0000256" key="1">
    <source>
        <dbReference type="ARBA" id="ARBA00009741"/>
    </source>
</evidence>
<dbReference type="EMBL" id="MCGG01000036">
    <property type="protein sequence ID" value="OEJ66198.1"/>
    <property type="molecule type" value="Genomic_DNA"/>
</dbReference>
<organism evidence="7 8">
    <name type="scientific">Magnetovibrio blakemorei</name>
    <dbReference type="NCBI Taxonomy" id="28181"/>
    <lineage>
        <taxon>Bacteria</taxon>
        <taxon>Pseudomonadati</taxon>
        <taxon>Pseudomonadota</taxon>
        <taxon>Alphaproteobacteria</taxon>
        <taxon>Rhodospirillales</taxon>
        <taxon>Magnetovibrionaceae</taxon>
        <taxon>Magnetovibrio</taxon>
    </lineage>
</organism>
<feature type="binding site" evidence="6">
    <location>
        <position position="227"/>
    </location>
    <ligand>
        <name>S-adenosyl-L-methionine</name>
        <dbReference type="ChEBI" id="CHEBI:59789"/>
    </ligand>
</feature>
<proteinExistence type="inferred from homology"/>
<evidence type="ECO:0000256" key="5">
    <source>
        <dbReference type="ARBA" id="ARBA00022691"/>
    </source>
</evidence>
<comment type="catalytic activity">
    <reaction evidence="6">
        <text>L-lysyl-[protein] + 3 S-adenosyl-L-methionine = N(6),N(6),N(6)-trimethyl-L-lysyl-[protein] + 3 S-adenosyl-L-homocysteine + 3 H(+)</text>
        <dbReference type="Rhea" id="RHEA:54192"/>
        <dbReference type="Rhea" id="RHEA-COMP:9752"/>
        <dbReference type="Rhea" id="RHEA-COMP:13826"/>
        <dbReference type="ChEBI" id="CHEBI:15378"/>
        <dbReference type="ChEBI" id="CHEBI:29969"/>
        <dbReference type="ChEBI" id="CHEBI:57856"/>
        <dbReference type="ChEBI" id="CHEBI:59789"/>
        <dbReference type="ChEBI" id="CHEBI:61961"/>
    </reaction>
</comment>
<dbReference type="EC" id="2.1.1.-" evidence="6"/>
<evidence type="ECO:0000256" key="4">
    <source>
        <dbReference type="ARBA" id="ARBA00022679"/>
    </source>
</evidence>
<dbReference type="RefSeq" id="WP_069958403.1">
    <property type="nucleotide sequence ID" value="NZ_MCGG01000036.1"/>
</dbReference>
<comment type="function">
    <text evidence="6">Methylates ribosomal protein L11.</text>
</comment>
<dbReference type="AlphaFoldDB" id="A0A1E5Q630"/>
<dbReference type="HAMAP" id="MF_00735">
    <property type="entry name" value="Methyltr_PrmA"/>
    <property type="match status" value="1"/>
</dbReference>
<evidence type="ECO:0000313" key="8">
    <source>
        <dbReference type="Proteomes" id="UP000095347"/>
    </source>
</evidence>
<keyword evidence="8" id="KW-1185">Reference proteome</keyword>
<reference evidence="8" key="1">
    <citation type="submission" date="2016-07" db="EMBL/GenBank/DDBJ databases">
        <authorList>
            <person name="Florea S."/>
            <person name="Webb J.S."/>
            <person name="Jaromczyk J."/>
            <person name="Schardl C.L."/>
        </authorList>
    </citation>
    <scope>NUCLEOTIDE SEQUENCE [LARGE SCALE GENOMIC DNA]</scope>
    <source>
        <strain evidence="8">MV-1</strain>
    </source>
</reference>
<dbReference type="GO" id="GO:0016279">
    <property type="term" value="F:protein-lysine N-methyltransferase activity"/>
    <property type="evidence" value="ECO:0007669"/>
    <property type="project" value="RHEA"/>
</dbReference>
<dbReference type="PANTHER" id="PTHR43648">
    <property type="entry name" value="ELECTRON TRANSFER FLAVOPROTEIN BETA SUBUNIT LYSINE METHYLTRANSFERASE"/>
    <property type="match status" value="1"/>
</dbReference>
<keyword evidence="3 6" id="KW-0489">Methyltransferase</keyword>
<dbReference type="GO" id="GO:0005737">
    <property type="term" value="C:cytoplasm"/>
    <property type="evidence" value="ECO:0007669"/>
    <property type="project" value="UniProtKB-SubCell"/>
</dbReference>
<dbReference type="Pfam" id="PF06325">
    <property type="entry name" value="PrmA"/>
    <property type="match status" value="1"/>
</dbReference>
<dbReference type="InterPro" id="IPR029063">
    <property type="entry name" value="SAM-dependent_MTases_sf"/>
</dbReference>
<feature type="binding site" evidence="6">
    <location>
        <position position="137"/>
    </location>
    <ligand>
        <name>S-adenosyl-L-methionine</name>
        <dbReference type="ChEBI" id="CHEBI:59789"/>
    </ligand>
</feature>
<dbReference type="CDD" id="cd02440">
    <property type="entry name" value="AdoMet_MTases"/>
    <property type="match status" value="1"/>
</dbReference>
<keyword evidence="5 6" id="KW-0949">S-adenosyl-L-methionine</keyword>
<accession>A0A1E5Q630</accession>
<evidence type="ECO:0000313" key="7">
    <source>
        <dbReference type="EMBL" id="OEJ66198.1"/>
    </source>
</evidence>
<keyword evidence="2 6" id="KW-0963">Cytoplasm</keyword>
<sequence>MNDTSKIWSISFEIADAHVDAFEQVLEPLVESLMWTVDEPRGLQRVEGFTTSAPDAPTILAPLQALADSLGMKAPEVHIEELAPRNWVEENLKAFPPIDAGRFFIYASHVDERPLPGRIPMRIDPGAAFGTGTHATTSGCLQAIEDLGRRHRFRAPLDVGTGSGILAIAMAKLWKLPVLGTDIDPTAVRVAGENAVLNGVANLLDFRVGAGFKPISEFARFDLIVANILARPLTAIAPDLARRLSPKGYAVLSGLIVRDERFVLGPYLAQGLVLKRRYVRNGWLTLVLKKRG</sequence>
<dbReference type="OrthoDB" id="9785995at2"/>
<evidence type="ECO:0000256" key="6">
    <source>
        <dbReference type="HAMAP-Rule" id="MF_00735"/>
    </source>
</evidence>
<evidence type="ECO:0000256" key="3">
    <source>
        <dbReference type="ARBA" id="ARBA00022603"/>
    </source>
</evidence>
<dbReference type="PANTHER" id="PTHR43648:SF1">
    <property type="entry name" value="ELECTRON TRANSFER FLAVOPROTEIN BETA SUBUNIT LYSINE METHYLTRANSFERASE"/>
    <property type="match status" value="1"/>
</dbReference>
<comment type="caution">
    <text evidence="7">The sequence shown here is derived from an EMBL/GenBank/DDBJ whole genome shotgun (WGS) entry which is preliminary data.</text>
</comment>
<dbReference type="InterPro" id="IPR004498">
    <property type="entry name" value="Ribosomal_PrmA_MeTrfase"/>
</dbReference>